<evidence type="ECO:0000256" key="12">
    <source>
        <dbReference type="SAM" id="Phobius"/>
    </source>
</evidence>
<keyword evidence="4" id="KW-0479">Metal-binding</keyword>
<reference evidence="14 16" key="2">
    <citation type="submission" date="2022-05" db="EMBL/GenBank/DDBJ databases">
        <title>Chromosome-level reference genomes for two strains of Caenorhabditis briggsae: an improved platform for comparative genomics.</title>
        <authorList>
            <person name="Stevens L."/>
            <person name="Andersen E.C."/>
        </authorList>
    </citation>
    <scope>NUCLEOTIDE SEQUENCE [LARGE SCALE GENOMIC DNA]</scope>
    <source>
        <strain evidence="14">QX1410_ONT</strain>
        <tissue evidence="14">Whole-organism</tissue>
    </source>
</reference>
<dbReference type="PANTHER" id="PTHR22894">
    <property type="entry name" value="RING-TYPE DOMAIN-CONTAINING PROTEIN"/>
    <property type="match status" value="1"/>
</dbReference>
<name>A0AAE9E946_CAEBR</name>
<evidence type="ECO:0000256" key="11">
    <source>
        <dbReference type="PROSITE-ProRule" id="PRU00175"/>
    </source>
</evidence>
<dbReference type="EMBL" id="CP092621">
    <property type="protein sequence ID" value="UMM18322.1"/>
    <property type="molecule type" value="Genomic_DNA"/>
</dbReference>
<dbReference type="Pfam" id="PF00097">
    <property type="entry name" value="zf-C3HC4"/>
    <property type="match status" value="1"/>
</dbReference>
<dbReference type="Proteomes" id="UP000829354">
    <property type="component" value="Chromosome II"/>
</dbReference>
<evidence type="ECO:0000256" key="4">
    <source>
        <dbReference type="ARBA" id="ARBA00022723"/>
    </source>
</evidence>
<evidence type="ECO:0000256" key="2">
    <source>
        <dbReference type="ARBA" id="ARBA00014068"/>
    </source>
</evidence>
<evidence type="ECO:0000256" key="8">
    <source>
        <dbReference type="ARBA" id="ARBA00023136"/>
    </source>
</evidence>
<dbReference type="SUPFAM" id="SSF57850">
    <property type="entry name" value="RING/U-box"/>
    <property type="match status" value="1"/>
</dbReference>
<dbReference type="InterPro" id="IPR018957">
    <property type="entry name" value="Znf_C3HC4_RING-type"/>
</dbReference>
<comment type="subcellular location">
    <subcellularLocation>
        <location evidence="1">Endomembrane system</location>
        <topology evidence="1">Multi-pass membrane protein</topology>
    </subcellularLocation>
</comment>
<dbReference type="AlphaFoldDB" id="A0AAE9E946"/>
<dbReference type="InterPro" id="IPR001841">
    <property type="entry name" value="Znf_RING"/>
</dbReference>
<evidence type="ECO:0000256" key="7">
    <source>
        <dbReference type="ARBA" id="ARBA00022989"/>
    </source>
</evidence>
<evidence type="ECO:0000313" key="16">
    <source>
        <dbReference type="Proteomes" id="UP000827892"/>
    </source>
</evidence>
<protein>
    <recommendedName>
        <fullName evidence="2">E3 ubiquitin-protein ligase RNF170</fullName>
    </recommendedName>
    <alternativeName>
        <fullName evidence="10">RING finger protein 170</fullName>
    </alternativeName>
    <alternativeName>
        <fullName evidence="9">RING-type E3 ubiquitin transferase RNF170</fullName>
    </alternativeName>
</protein>
<dbReference type="GO" id="GO:0008270">
    <property type="term" value="F:zinc ion binding"/>
    <property type="evidence" value="ECO:0007669"/>
    <property type="project" value="UniProtKB-KW"/>
</dbReference>
<keyword evidence="3 12" id="KW-0812">Transmembrane</keyword>
<feature type="transmembrane region" description="Helical" evidence="12">
    <location>
        <begin position="243"/>
        <end position="264"/>
    </location>
</feature>
<keyword evidence="7 12" id="KW-1133">Transmembrane helix</keyword>
<dbReference type="Gene3D" id="3.30.40.10">
    <property type="entry name" value="Zinc/RING finger domain, C3HC4 (zinc finger)"/>
    <property type="match status" value="1"/>
</dbReference>
<keyword evidence="5 11" id="KW-0863">Zinc-finger</keyword>
<evidence type="ECO:0000256" key="5">
    <source>
        <dbReference type="ARBA" id="ARBA00022771"/>
    </source>
</evidence>
<dbReference type="PROSITE" id="PS00518">
    <property type="entry name" value="ZF_RING_1"/>
    <property type="match status" value="1"/>
</dbReference>
<sequence>METSVEVPPAEGVNNDTLKVTEVDDGWMFPADADVKLATQVTFAVIVILVMKVAYEYWQNRRRRRQRPDMGTDAESERHRLNSQRRIDEALRQPTHECPICLAEANFAVLTDCGHIFCCFCIIQYWQQSKPILAPCDCAMCRCTFYMLLPVRWPSSGISDEIDDQIHENNMKIDDYNRRFSVNRPVFDFLRDIPILIPYLIRNFFNNDIFTLIYQIRMAFVIFCVVLYFLLPFDIVPESVYGVIGFLDDCIIGLVIICAFLRWFRNYMAERGMANRQ</sequence>
<evidence type="ECO:0000313" key="15">
    <source>
        <dbReference type="EMBL" id="UMM18322.1"/>
    </source>
</evidence>
<keyword evidence="8 12" id="KW-0472">Membrane</keyword>
<evidence type="ECO:0000256" key="6">
    <source>
        <dbReference type="ARBA" id="ARBA00022833"/>
    </source>
</evidence>
<dbReference type="InterPro" id="IPR013083">
    <property type="entry name" value="Znf_RING/FYVE/PHD"/>
</dbReference>
<dbReference type="GO" id="GO:0061630">
    <property type="term" value="F:ubiquitin protein ligase activity"/>
    <property type="evidence" value="ECO:0007669"/>
    <property type="project" value="InterPro"/>
</dbReference>
<dbReference type="PROSITE" id="PS50089">
    <property type="entry name" value="ZF_RING_2"/>
    <property type="match status" value="1"/>
</dbReference>
<dbReference type="InterPro" id="IPR010652">
    <property type="entry name" value="DUF1232"/>
</dbReference>
<evidence type="ECO:0000256" key="1">
    <source>
        <dbReference type="ARBA" id="ARBA00004127"/>
    </source>
</evidence>
<dbReference type="InterPro" id="IPR017907">
    <property type="entry name" value="Znf_RING_CS"/>
</dbReference>
<dbReference type="EMBL" id="CP090892">
    <property type="protein sequence ID" value="ULU06367.1"/>
    <property type="molecule type" value="Genomic_DNA"/>
</dbReference>
<dbReference type="PANTHER" id="PTHR22894:SF5">
    <property type="entry name" value="RING-TYPE DOMAIN-CONTAINING PROTEIN"/>
    <property type="match status" value="1"/>
</dbReference>
<feature type="transmembrane region" description="Helical" evidence="12">
    <location>
        <begin position="209"/>
        <end position="231"/>
    </location>
</feature>
<accession>A0AAE9E946</accession>
<feature type="transmembrane region" description="Helical" evidence="12">
    <location>
        <begin position="37"/>
        <end position="58"/>
    </location>
</feature>
<gene>
    <name evidence="14" type="ORF">L3Y34_018314</name>
    <name evidence="15" type="ORF">L5515_014440</name>
</gene>
<evidence type="ECO:0000313" key="17">
    <source>
        <dbReference type="Proteomes" id="UP000829354"/>
    </source>
</evidence>
<proteinExistence type="predicted"/>
<evidence type="ECO:0000256" key="3">
    <source>
        <dbReference type="ARBA" id="ARBA00022692"/>
    </source>
</evidence>
<dbReference type="InterPro" id="IPR038896">
    <property type="entry name" value="RNF170"/>
</dbReference>
<evidence type="ECO:0000256" key="9">
    <source>
        <dbReference type="ARBA" id="ARBA00030110"/>
    </source>
</evidence>
<evidence type="ECO:0000256" key="10">
    <source>
        <dbReference type="ARBA" id="ARBA00031107"/>
    </source>
</evidence>
<feature type="domain" description="RING-type" evidence="13">
    <location>
        <begin position="98"/>
        <end position="142"/>
    </location>
</feature>
<evidence type="ECO:0000259" key="13">
    <source>
        <dbReference type="PROSITE" id="PS50089"/>
    </source>
</evidence>
<dbReference type="GO" id="GO:0012505">
    <property type="term" value="C:endomembrane system"/>
    <property type="evidence" value="ECO:0007669"/>
    <property type="project" value="UniProtKB-SubCell"/>
</dbReference>
<dbReference type="Pfam" id="PF06803">
    <property type="entry name" value="DUF1232"/>
    <property type="match status" value="1"/>
</dbReference>
<reference evidence="15 17" key="1">
    <citation type="submission" date="2022-04" db="EMBL/GenBank/DDBJ databases">
        <title>Chromosome-level reference genomes for two strains of Caenorhabditis briggsae: an improved platform for comparative genomics.</title>
        <authorList>
            <person name="Stevens L."/>
            <person name="Andersen E."/>
        </authorList>
    </citation>
    <scope>NUCLEOTIDE SEQUENCE [LARGE SCALE GENOMIC DNA]</scope>
    <source>
        <strain evidence="15">VX34</strain>
        <tissue evidence="15">Whole-organism</tissue>
    </source>
</reference>
<keyword evidence="17" id="KW-1185">Reference proteome</keyword>
<keyword evidence="6" id="KW-0862">Zinc</keyword>
<evidence type="ECO:0000313" key="14">
    <source>
        <dbReference type="EMBL" id="ULU06367.1"/>
    </source>
</evidence>
<dbReference type="Proteomes" id="UP000827892">
    <property type="component" value="Chromosome II"/>
</dbReference>
<organism evidence="15 17">
    <name type="scientific">Caenorhabditis briggsae</name>
    <dbReference type="NCBI Taxonomy" id="6238"/>
    <lineage>
        <taxon>Eukaryota</taxon>
        <taxon>Metazoa</taxon>
        <taxon>Ecdysozoa</taxon>
        <taxon>Nematoda</taxon>
        <taxon>Chromadorea</taxon>
        <taxon>Rhabditida</taxon>
        <taxon>Rhabditina</taxon>
        <taxon>Rhabditomorpha</taxon>
        <taxon>Rhabditoidea</taxon>
        <taxon>Rhabditidae</taxon>
        <taxon>Peloderinae</taxon>
        <taxon>Caenorhabditis</taxon>
    </lineage>
</organism>
<dbReference type="SMART" id="SM00184">
    <property type="entry name" value="RING"/>
    <property type="match status" value="1"/>
</dbReference>